<dbReference type="Proteomes" id="UP001610335">
    <property type="component" value="Unassembled WGS sequence"/>
</dbReference>
<sequence>MAGAQLVIRVSGFLFGSLILAMLLSLVMPLWLAYVCYSSRSLQCAPDKQSRDLSLGQPRLLPTQVSHTRLGAGRYNYTVPHFLVGTPVGLHGHVGSLLSIDEPERHNQNHSQSQTAGLMQYLNPKMETWFTVHAHHHLEKGNDSIGLEGKLHNFLVSQGHNPDEWPYAYLVTMPQFLGYQRNLVCIWYLYSASRELTAMIMEVNNYWGQRKIAFSRLTGEASLSELPTSTEIPSGSSSAPFYHSNPRHLTYRGTWDKDMFISPFEKVEGTIALRFSDPLAPNTPLHITITLLSPAGKPRLIGRVFCPDEHAPVDPLTASPWSLLRFLPYWTGVLVITELLIIIAALRIRSKGAPIFSMPEVRPNNIPRDESDIERTLEPSFRAYLKHLVESSPSPLTLTYIPSKSHHLHPITFTSPSSSIHLDHPSPSITIQILTPQFYTSFPSYKDPISAFLEESRPSPLPSDPESCRIRINDPALFFTLLHSSPLTTLSPPFPSPPKPTTRSGSRANLTLTLQTSLISSLRATPNLNPNPAKEEKEKEQYFLDDFISTHLPISVQTTYKSALLRHLLAGKFAFGFHPLFGLYASLLGLCIQGGGSYLLLRGLEGVVLGLVG</sequence>
<accession>A0ABR4IT45</accession>
<keyword evidence="1" id="KW-0812">Transmembrane</keyword>
<dbReference type="EMBL" id="JBFXLS010000011">
    <property type="protein sequence ID" value="KAL2830914.1"/>
    <property type="molecule type" value="Genomic_DNA"/>
</dbReference>
<reference evidence="2 3" key="1">
    <citation type="submission" date="2024-07" db="EMBL/GenBank/DDBJ databases">
        <title>Section-level genome sequencing and comparative genomics of Aspergillus sections Usti and Cavernicolus.</title>
        <authorList>
            <consortium name="Lawrence Berkeley National Laboratory"/>
            <person name="Nybo J.L."/>
            <person name="Vesth T.C."/>
            <person name="Theobald S."/>
            <person name="Frisvad J.C."/>
            <person name="Larsen T.O."/>
            <person name="Kjaerboelling I."/>
            <person name="Rothschild-Mancinelli K."/>
            <person name="Lyhne E.K."/>
            <person name="Kogle M.E."/>
            <person name="Barry K."/>
            <person name="Clum A."/>
            <person name="Na H."/>
            <person name="Ledsgaard L."/>
            <person name="Lin J."/>
            <person name="Lipzen A."/>
            <person name="Kuo A."/>
            <person name="Riley R."/>
            <person name="Mondo S."/>
            <person name="LaButti K."/>
            <person name="Haridas S."/>
            <person name="Pangalinan J."/>
            <person name="Salamov A.A."/>
            <person name="Simmons B.A."/>
            <person name="Magnuson J.K."/>
            <person name="Chen J."/>
            <person name="Drula E."/>
            <person name="Henrissat B."/>
            <person name="Wiebenga A."/>
            <person name="Lubbers R.J."/>
            <person name="Gomes A.C."/>
            <person name="Makela M.R."/>
            <person name="Stajich J."/>
            <person name="Grigoriev I.V."/>
            <person name="Mortensen U.H."/>
            <person name="De vries R.P."/>
            <person name="Baker S.E."/>
            <person name="Andersen M.R."/>
        </authorList>
    </citation>
    <scope>NUCLEOTIDE SEQUENCE [LARGE SCALE GENOMIC DNA]</scope>
    <source>
        <strain evidence="2 3">CBS 600.67</strain>
    </source>
</reference>
<keyword evidence="3" id="KW-1185">Reference proteome</keyword>
<dbReference type="PANTHER" id="PTHR33973:SF4">
    <property type="entry name" value="OS07G0153300 PROTEIN"/>
    <property type="match status" value="1"/>
</dbReference>
<evidence type="ECO:0000313" key="3">
    <source>
        <dbReference type="Proteomes" id="UP001610335"/>
    </source>
</evidence>
<dbReference type="Pfam" id="PF07103">
    <property type="entry name" value="DUF1365"/>
    <property type="match status" value="1"/>
</dbReference>
<dbReference type="PANTHER" id="PTHR33973">
    <property type="entry name" value="OS07G0153300 PROTEIN"/>
    <property type="match status" value="1"/>
</dbReference>
<keyword evidence="1" id="KW-0472">Membrane</keyword>
<dbReference type="InterPro" id="IPR010775">
    <property type="entry name" value="DUF1365"/>
</dbReference>
<evidence type="ECO:0000256" key="1">
    <source>
        <dbReference type="SAM" id="Phobius"/>
    </source>
</evidence>
<comment type="caution">
    <text evidence="2">The sequence shown here is derived from an EMBL/GenBank/DDBJ whole genome shotgun (WGS) entry which is preliminary data.</text>
</comment>
<feature type="transmembrane region" description="Helical" evidence="1">
    <location>
        <begin position="12"/>
        <end position="34"/>
    </location>
</feature>
<proteinExistence type="predicted"/>
<name>A0ABR4IT45_9EURO</name>
<feature type="transmembrane region" description="Helical" evidence="1">
    <location>
        <begin position="581"/>
        <end position="601"/>
    </location>
</feature>
<feature type="transmembrane region" description="Helical" evidence="1">
    <location>
        <begin position="327"/>
        <end position="348"/>
    </location>
</feature>
<evidence type="ECO:0000313" key="2">
    <source>
        <dbReference type="EMBL" id="KAL2830914.1"/>
    </source>
</evidence>
<protein>
    <recommendedName>
        <fullName evidence="4">GPI transamidase component PIG-T</fullName>
    </recommendedName>
</protein>
<organism evidence="2 3">
    <name type="scientific">Aspergillus cavernicola</name>
    <dbReference type="NCBI Taxonomy" id="176166"/>
    <lineage>
        <taxon>Eukaryota</taxon>
        <taxon>Fungi</taxon>
        <taxon>Dikarya</taxon>
        <taxon>Ascomycota</taxon>
        <taxon>Pezizomycotina</taxon>
        <taxon>Eurotiomycetes</taxon>
        <taxon>Eurotiomycetidae</taxon>
        <taxon>Eurotiales</taxon>
        <taxon>Aspergillaceae</taxon>
        <taxon>Aspergillus</taxon>
        <taxon>Aspergillus subgen. Nidulantes</taxon>
    </lineage>
</organism>
<keyword evidence="1" id="KW-1133">Transmembrane helix</keyword>
<evidence type="ECO:0008006" key="4">
    <source>
        <dbReference type="Google" id="ProtNLM"/>
    </source>
</evidence>
<gene>
    <name evidence="2" type="ORF">BDW59DRAFT_158347</name>
</gene>